<evidence type="ECO:0000256" key="1">
    <source>
        <dbReference type="SAM" id="Phobius"/>
    </source>
</evidence>
<dbReference type="PANTHER" id="PTHR43179:SF7">
    <property type="entry name" value="RHAMNOSYLTRANSFERASE WBBL"/>
    <property type="match status" value="1"/>
</dbReference>
<dbReference type="SUPFAM" id="SSF53448">
    <property type="entry name" value="Nucleotide-diphospho-sugar transferases"/>
    <property type="match status" value="1"/>
</dbReference>
<gene>
    <name evidence="3" type="ORF">HMPREF9628_01535</name>
</gene>
<keyword evidence="1" id="KW-1133">Transmembrane helix</keyword>
<feature type="domain" description="Glycosyltransferase 2-like" evidence="2">
    <location>
        <begin position="4"/>
        <end position="133"/>
    </location>
</feature>
<reference evidence="3 4" key="1">
    <citation type="submission" date="2011-08" db="EMBL/GenBank/DDBJ databases">
        <title>The Genome Sequence of Eubacteriaceae bacterium CM5.</title>
        <authorList>
            <consortium name="The Broad Institute Genome Sequencing Platform"/>
            <person name="Earl A."/>
            <person name="Ward D."/>
            <person name="Feldgarden M."/>
            <person name="Gevers D."/>
            <person name="Sizova M."/>
            <person name="Hazen A."/>
            <person name="Epstein S."/>
            <person name="Young S.K."/>
            <person name="Zeng Q."/>
            <person name="Gargeya S."/>
            <person name="Fitzgerald M."/>
            <person name="Haas B."/>
            <person name="Abouelleil A."/>
            <person name="Alvarado L."/>
            <person name="Arachchi H.M."/>
            <person name="Berlin A."/>
            <person name="Brown A."/>
            <person name="Chapman S.B."/>
            <person name="Chen Z."/>
            <person name="Dunbar C."/>
            <person name="Freedman E."/>
            <person name="Gearin G."/>
            <person name="Gellesch M."/>
            <person name="Goldberg J."/>
            <person name="Griggs A."/>
            <person name="Gujja S."/>
            <person name="Heiman D."/>
            <person name="Howarth C."/>
            <person name="Larson L."/>
            <person name="Lui A."/>
            <person name="MacDonald P.J.P."/>
            <person name="Montmayeur A."/>
            <person name="Murphy C."/>
            <person name="Neiman D."/>
            <person name="Pearson M."/>
            <person name="Priest M."/>
            <person name="Roberts A."/>
            <person name="Saif S."/>
            <person name="Shea T."/>
            <person name="Shenoy N."/>
            <person name="Sisk P."/>
            <person name="Stolte C."/>
            <person name="Sykes S."/>
            <person name="Wortman J."/>
            <person name="Nusbaum C."/>
            <person name="Birren B."/>
        </authorList>
    </citation>
    <scope>NUCLEOTIDE SEQUENCE [LARGE SCALE GENOMIC DNA]</scope>
    <source>
        <strain evidence="3 4">CM5</strain>
    </source>
</reference>
<dbReference type="InterPro" id="IPR029044">
    <property type="entry name" value="Nucleotide-diphossugar_trans"/>
</dbReference>
<sequence>MKLSIIIINFNTYEYTKNTIKSVIDSDIDFDYEIILIDNASYDKSIYKLETYFEKYINDNLLKIVKNETNIGFSMANNIGINMSSADYILLLNSDTKVSINTIKNCVRYLNMQGDNSILSCKVLLEDGTLDHACKRGFPTPSASLYYFLKLDKKNPLKYGAYDYLALNENEIGYVDVISGAFMLIPRNIIESVGVLSEDYFMYGEDIDFCYKVKENGFNVMYYPLEEIIHYKSKSRKKRKFKTIFDFHNAMWIFYKKHYIGKYNVFITITVFMGVWIKFILSIIKNIFTTN</sequence>
<dbReference type="PANTHER" id="PTHR43179">
    <property type="entry name" value="RHAMNOSYLTRANSFERASE WBBL"/>
    <property type="match status" value="1"/>
</dbReference>
<dbReference type="HOGENOM" id="CLU_023845_0_5_9"/>
<dbReference type="AlphaFoldDB" id="G9XCF8"/>
<protein>
    <recommendedName>
        <fullName evidence="2">Glycosyltransferase 2-like domain-containing protein</fullName>
    </recommendedName>
</protein>
<dbReference type="STRING" id="796937.HMPREF9630_00667"/>
<name>G9XCF8_9FIRM</name>
<proteinExistence type="predicted"/>
<dbReference type="Proteomes" id="UP000003379">
    <property type="component" value="Unassembled WGS sequence"/>
</dbReference>
<dbReference type="CDD" id="cd04186">
    <property type="entry name" value="GT_2_like_c"/>
    <property type="match status" value="1"/>
</dbReference>
<dbReference type="InterPro" id="IPR001173">
    <property type="entry name" value="Glyco_trans_2-like"/>
</dbReference>
<dbReference type="Gene3D" id="3.90.550.10">
    <property type="entry name" value="Spore Coat Polysaccharide Biosynthesis Protein SpsA, Chain A"/>
    <property type="match status" value="1"/>
</dbReference>
<accession>G9XCF8</accession>
<comment type="caution">
    <text evidence="3">The sequence shown here is derived from an EMBL/GenBank/DDBJ whole genome shotgun (WGS) entry which is preliminary data.</text>
</comment>
<dbReference type="EMBL" id="AFZG01000022">
    <property type="protein sequence ID" value="EHL19351.1"/>
    <property type="molecule type" value="Genomic_DNA"/>
</dbReference>
<evidence type="ECO:0000259" key="2">
    <source>
        <dbReference type="Pfam" id="PF00535"/>
    </source>
</evidence>
<dbReference type="Pfam" id="PF00535">
    <property type="entry name" value="Glycos_transf_2"/>
    <property type="match status" value="1"/>
</dbReference>
<organism evidence="3 4">
    <name type="scientific">Peptoanaerobacter stomatis</name>
    <dbReference type="NCBI Taxonomy" id="796937"/>
    <lineage>
        <taxon>Bacteria</taxon>
        <taxon>Bacillati</taxon>
        <taxon>Bacillota</taxon>
        <taxon>Clostridia</taxon>
        <taxon>Peptostreptococcales</taxon>
        <taxon>Filifactoraceae</taxon>
        <taxon>Peptoanaerobacter</taxon>
    </lineage>
</organism>
<evidence type="ECO:0000313" key="4">
    <source>
        <dbReference type="Proteomes" id="UP000003379"/>
    </source>
</evidence>
<feature type="transmembrane region" description="Helical" evidence="1">
    <location>
        <begin position="263"/>
        <end position="284"/>
    </location>
</feature>
<keyword evidence="1" id="KW-0812">Transmembrane</keyword>
<dbReference type="RefSeq" id="WP_009529489.1">
    <property type="nucleotide sequence ID" value="NZ_JH414609.1"/>
</dbReference>
<keyword evidence="1" id="KW-0472">Membrane</keyword>
<evidence type="ECO:0000313" key="3">
    <source>
        <dbReference type="EMBL" id="EHL19351.1"/>
    </source>
</evidence>